<accession>A0A1H9MGE0</accession>
<feature type="domain" description="HTH marR-type" evidence="1">
    <location>
        <begin position="39"/>
        <end position="174"/>
    </location>
</feature>
<proteinExistence type="predicted"/>
<dbReference type="InterPro" id="IPR036390">
    <property type="entry name" value="WH_DNA-bd_sf"/>
</dbReference>
<dbReference type="InterPro" id="IPR011991">
    <property type="entry name" value="ArsR-like_HTH"/>
</dbReference>
<dbReference type="PRINTS" id="PR00598">
    <property type="entry name" value="HTHMARR"/>
</dbReference>
<dbReference type="SMART" id="SM00347">
    <property type="entry name" value="HTH_MARR"/>
    <property type="match status" value="1"/>
</dbReference>
<gene>
    <name evidence="2" type="ORF">SAMN05421756_110112</name>
</gene>
<dbReference type="GO" id="GO:0003677">
    <property type="term" value="F:DNA binding"/>
    <property type="evidence" value="ECO:0007669"/>
    <property type="project" value="UniProtKB-KW"/>
</dbReference>
<evidence type="ECO:0000313" key="3">
    <source>
        <dbReference type="Proteomes" id="UP000198504"/>
    </source>
</evidence>
<evidence type="ECO:0000259" key="1">
    <source>
        <dbReference type="PROSITE" id="PS50995"/>
    </source>
</evidence>
<dbReference type="InterPro" id="IPR039422">
    <property type="entry name" value="MarR/SlyA-like"/>
</dbReference>
<organism evidence="2 3">
    <name type="scientific">Microlunatus flavus</name>
    <dbReference type="NCBI Taxonomy" id="1036181"/>
    <lineage>
        <taxon>Bacteria</taxon>
        <taxon>Bacillati</taxon>
        <taxon>Actinomycetota</taxon>
        <taxon>Actinomycetes</taxon>
        <taxon>Propionibacteriales</taxon>
        <taxon>Propionibacteriaceae</taxon>
        <taxon>Microlunatus</taxon>
    </lineage>
</organism>
<dbReference type="SUPFAM" id="SSF46785">
    <property type="entry name" value="Winged helix' DNA-binding domain"/>
    <property type="match status" value="1"/>
</dbReference>
<dbReference type="InterPro" id="IPR036388">
    <property type="entry name" value="WH-like_DNA-bd_sf"/>
</dbReference>
<dbReference type="PANTHER" id="PTHR33164">
    <property type="entry name" value="TRANSCRIPTIONAL REGULATOR, MARR FAMILY"/>
    <property type="match status" value="1"/>
</dbReference>
<dbReference type="Proteomes" id="UP000198504">
    <property type="component" value="Unassembled WGS sequence"/>
</dbReference>
<evidence type="ECO:0000313" key="2">
    <source>
        <dbReference type="EMBL" id="SER22515.1"/>
    </source>
</evidence>
<sequence length="179" mass="19727">MSDATGPAAEQPVAAPMTDAAELRQAVATFVEAGADESVQRVTTAVHRLSRRLNQWYDRQLVDLDISTNEYLVISELARSPGHAPLTPSQLAAATNIAPSSMTHRLDRLVERGLITREQDPDNRTRVLIRLSDAGYALFVEVIRQSDMLESDVLGDLSDDEIETMASLLEKVISRLEDI</sequence>
<dbReference type="CDD" id="cd00090">
    <property type="entry name" value="HTH_ARSR"/>
    <property type="match status" value="1"/>
</dbReference>
<reference evidence="3" key="1">
    <citation type="submission" date="2016-10" db="EMBL/GenBank/DDBJ databases">
        <authorList>
            <person name="Varghese N."/>
            <person name="Submissions S."/>
        </authorList>
    </citation>
    <scope>NUCLEOTIDE SEQUENCE [LARGE SCALE GENOMIC DNA]</scope>
    <source>
        <strain evidence="3">CGMCC 4.6856</strain>
    </source>
</reference>
<dbReference type="STRING" id="1036181.SAMN05421756_110112"/>
<dbReference type="InterPro" id="IPR000835">
    <property type="entry name" value="HTH_MarR-typ"/>
</dbReference>
<dbReference type="GO" id="GO:0003700">
    <property type="term" value="F:DNA-binding transcription factor activity"/>
    <property type="evidence" value="ECO:0007669"/>
    <property type="project" value="InterPro"/>
</dbReference>
<dbReference type="Pfam" id="PF12802">
    <property type="entry name" value="MarR_2"/>
    <property type="match status" value="1"/>
</dbReference>
<keyword evidence="3" id="KW-1185">Reference proteome</keyword>
<dbReference type="RefSeq" id="WP_198410288.1">
    <property type="nucleotide sequence ID" value="NZ_FOFA01000010.1"/>
</dbReference>
<protein>
    <submittedName>
        <fullName evidence="2">DNA-binding transcriptional regulator, MarR family</fullName>
    </submittedName>
</protein>
<keyword evidence="2" id="KW-0238">DNA-binding</keyword>
<dbReference type="PROSITE" id="PS50995">
    <property type="entry name" value="HTH_MARR_2"/>
    <property type="match status" value="1"/>
</dbReference>
<name>A0A1H9MGE0_9ACTN</name>
<dbReference type="PANTHER" id="PTHR33164:SF104">
    <property type="entry name" value="TRANSCRIPTIONAL REGULATORY PROTEIN"/>
    <property type="match status" value="1"/>
</dbReference>
<dbReference type="GO" id="GO:0006950">
    <property type="term" value="P:response to stress"/>
    <property type="evidence" value="ECO:0007669"/>
    <property type="project" value="TreeGrafter"/>
</dbReference>
<dbReference type="AlphaFoldDB" id="A0A1H9MGE0"/>
<dbReference type="Gene3D" id="1.10.10.10">
    <property type="entry name" value="Winged helix-like DNA-binding domain superfamily/Winged helix DNA-binding domain"/>
    <property type="match status" value="1"/>
</dbReference>
<dbReference type="EMBL" id="FOFA01000010">
    <property type="protein sequence ID" value="SER22515.1"/>
    <property type="molecule type" value="Genomic_DNA"/>
</dbReference>